<keyword evidence="4" id="KW-0472">Membrane</keyword>
<dbReference type="AlphaFoldDB" id="A6G453"/>
<evidence type="ECO:0000256" key="1">
    <source>
        <dbReference type="PROSITE-ProRule" id="PRU00339"/>
    </source>
</evidence>
<feature type="coiled-coil region" evidence="2">
    <location>
        <begin position="121"/>
        <end position="156"/>
    </location>
</feature>
<dbReference type="PROSITE" id="PS50005">
    <property type="entry name" value="TPR"/>
    <property type="match status" value="1"/>
</dbReference>
<protein>
    <submittedName>
        <fullName evidence="6">Uncharacterized protein</fullName>
    </submittedName>
</protein>
<dbReference type="Gene3D" id="1.25.40.10">
    <property type="entry name" value="Tetratricopeptide repeat domain"/>
    <property type="match status" value="1"/>
</dbReference>
<accession>A6G453</accession>
<dbReference type="Proteomes" id="UP000005801">
    <property type="component" value="Unassembled WGS sequence"/>
</dbReference>
<gene>
    <name evidence="6" type="ORF">PPSIR1_02446</name>
</gene>
<keyword evidence="7" id="KW-1185">Reference proteome</keyword>
<evidence type="ECO:0000256" key="2">
    <source>
        <dbReference type="SAM" id="Coils"/>
    </source>
</evidence>
<evidence type="ECO:0000313" key="7">
    <source>
        <dbReference type="Proteomes" id="UP000005801"/>
    </source>
</evidence>
<feature type="signal peptide" evidence="5">
    <location>
        <begin position="1"/>
        <end position="20"/>
    </location>
</feature>
<dbReference type="Pfam" id="PF13432">
    <property type="entry name" value="TPR_16"/>
    <property type="match status" value="1"/>
</dbReference>
<feature type="chain" id="PRO_5002693627" evidence="5">
    <location>
        <begin position="21"/>
        <end position="289"/>
    </location>
</feature>
<keyword evidence="4" id="KW-0812">Transmembrane</keyword>
<dbReference type="RefSeq" id="WP_006971502.1">
    <property type="nucleotide sequence ID" value="NZ_ABCS01000020.1"/>
</dbReference>
<feature type="compositionally biased region" description="Acidic residues" evidence="3">
    <location>
        <begin position="28"/>
        <end position="41"/>
    </location>
</feature>
<evidence type="ECO:0000256" key="3">
    <source>
        <dbReference type="SAM" id="MobiDB-lite"/>
    </source>
</evidence>
<dbReference type="EMBL" id="ABCS01000020">
    <property type="protein sequence ID" value="EDM79376.1"/>
    <property type="molecule type" value="Genomic_DNA"/>
</dbReference>
<evidence type="ECO:0000313" key="6">
    <source>
        <dbReference type="EMBL" id="EDM79376.1"/>
    </source>
</evidence>
<name>A6G453_9BACT</name>
<dbReference type="SUPFAM" id="SSF48452">
    <property type="entry name" value="TPR-like"/>
    <property type="match status" value="1"/>
</dbReference>
<dbReference type="InterPro" id="IPR019734">
    <property type="entry name" value="TPR_rpt"/>
</dbReference>
<dbReference type="OrthoDB" id="5518543at2"/>
<sequence length="289" mass="30152">MKLPSTILAGLLALPPSFTAATAAPDADAPDETAEGEDGGEGEGLSADAERAREAYVRGTQLYQDADFEAALEAFQEAATYYASPDFQFNIARCYERLGNYEEAIRHYEIYLRTSEDSMDRAVVEASIEDLRERIAEREAAEQAEAERLAAEAERKPSKPLILSGAALLGVGAAVGLGGGIGFGVMVARDNAALGDVASGNPEGLSFAEAETLADQARANQTLELAMIGAGSALAITGAVLLAVGLKRKRDAEAGEQAPPASAQTWRLSPYAAPTANGLSAGLHFGGQF</sequence>
<feature type="repeat" description="TPR" evidence="1">
    <location>
        <begin position="85"/>
        <end position="118"/>
    </location>
</feature>
<feature type="region of interest" description="Disordered" evidence="3">
    <location>
        <begin position="22"/>
        <end position="49"/>
    </location>
</feature>
<evidence type="ECO:0000256" key="4">
    <source>
        <dbReference type="SAM" id="Phobius"/>
    </source>
</evidence>
<keyword evidence="2" id="KW-0175">Coiled coil</keyword>
<keyword evidence="1" id="KW-0802">TPR repeat</keyword>
<dbReference type="STRING" id="391625.PPSIR1_02446"/>
<feature type="transmembrane region" description="Helical" evidence="4">
    <location>
        <begin position="225"/>
        <end position="246"/>
    </location>
</feature>
<proteinExistence type="predicted"/>
<reference evidence="6 7" key="1">
    <citation type="submission" date="2007-06" db="EMBL/GenBank/DDBJ databases">
        <authorList>
            <person name="Shimkets L."/>
            <person name="Ferriera S."/>
            <person name="Johnson J."/>
            <person name="Kravitz S."/>
            <person name="Beeson K."/>
            <person name="Sutton G."/>
            <person name="Rogers Y.-H."/>
            <person name="Friedman R."/>
            <person name="Frazier M."/>
            <person name="Venter J.C."/>
        </authorList>
    </citation>
    <scope>NUCLEOTIDE SEQUENCE [LARGE SCALE GENOMIC DNA]</scope>
    <source>
        <strain evidence="6 7">SIR-1</strain>
    </source>
</reference>
<comment type="caution">
    <text evidence="6">The sequence shown here is derived from an EMBL/GenBank/DDBJ whole genome shotgun (WGS) entry which is preliminary data.</text>
</comment>
<dbReference type="InterPro" id="IPR011990">
    <property type="entry name" value="TPR-like_helical_dom_sf"/>
</dbReference>
<keyword evidence="5" id="KW-0732">Signal</keyword>
<evidence type="ECO:0000256" key="5">
    <source>
        <dbReference type="SAM" id="SignalP"/>
    </source>
</evidence>
<organism evidence="6 7">
    <name type="scientific">Plesiocystis pacifica SIR-1</name>
    <dbReference type="NCBI Taxonomy" id="391625"/>
    <lineage>
        <taxon>Bacteria</taxon>
        <taxon>Pseudomonadati</taxon>
        <taxon>Myxococcota</taxon>
        <taxon>Polyangia</taxon>
        <taxon>Nannocystales</taxon>
        <taxon>Nannocystaceae</taxon>
        <taxon>Plesiocystis</taxon>
    </lineage>
</organism>
<keyword evidence="4" id="KW-1133">Transmembrane helix</keyword>